<protein>
    <submittedName>
        <fullName evidence="1">Uncharacterized protein</fullName>
    </submittedName>
</protein>
<keyword evidence="2" id="KW-1185">Reference proteome</keyword>
<name>A0ABR0B3Z8_9CRUS</name>
<gene>
    <name evidence="1" type="ORF">OUZ56_028478</name>
</gene>
<evidence type="ECO:0000313" key="1">
    <source>
        <dbReference type="EMBL" id="KAK4036423.1"/>
    </source>
</evidence>
<dbReference type="EMBL" id="JAOYFB010000040">
    <property type="protein sequence ID" value="KAK4036423.1"/>
    <property type="molecule type" value="Genomic_DNA"/>
</dbReference>
<comment type="caution">
    <text evidence="1">The sequence shown here is derived from an EMBL/GenBank/DDBJ whole genome shotgun (WGS) entry which is preliminary data.</text>
</comment>
<organism evidence="1 2">
    <name type="scientific">Daphnia magna</name>
    <dbReference type="NCBI Taxonomy" id="35525"/>
    <lineage>
        <taxon>Eukaryota</taxon>
        <taxon>Metazoa</taxon>
        <taxon>Ecdysozoa</taxon>
        <taxon>Arthropoda</taxon>
        <taxon>Crustacea</taxon>
        <taxon>Branchiopoda</taxon>
        <taxon>Diplostraca</taxon>
        <taxon>Cladocera</taxon>
        <taxon>Anomopoda</taxon>
        <taxon>Daphniidae</taxon>
        <taxon>Daphnia</taxon>
    </lineage>
</organism>
<evidence type="ECO:0000313" key="2">
    <source>
        <dbReference type="Proteomes" id="UP001234178"/>
    </source>
</evidence>
<proteinExistence type="predicted"/>
<sequence length="65" mass="7534">MRVVSVVYNCISGSKLKLVKPKEPALFERGKKKIKDQRNDCETQGITKEKEREKRVISDVMQLLN</sequence>
<dbReference type="Proteomes" id="UP001234178">
    <property type="component" value="Unassembled WGS sequence"/>
</dbReference>
<accession>A0ABR0B3Z8</accession>
<reference evidence="1 2" key="1">
    <citation type="journal article" date="2023" name="Nucleic Acids Res.">
        <title>The hologenome of Daphnia magna reveals possible DNA methylation and microbiome-mediated evolution of the host genome.</title>
        <authorList>
            <person name="Chaturvedi A."/>
            <person name="Li X."/>
            <person name="Dhandapani V."/>
            <person name="Marshall H."/>
            <person name="Kissane S."/>
            <person name="Cuenca-Cambronero M."/>
            <person name="Asole G."/>
            <person name="Calvet F."/>
            <person name="Ruiz-Romero M."/>
            <person name="Marangio P."/>
            <person name="Guigo R."/>
            <person name="Rago D."/>
            <person name="Mirbahai L."/>
            <person name="Eastwood N."/>
            <person name="Colbourne J.K."/>
            <person name="Zhou J."/>
            <person name="Mallon E."/>
            <person name="Orsini L."/>
        </authorList>
    </citation>
    <scope>NUCLEOTIDE SEQUENCE [LARGE SCALE GENOMIC DNA]</scope>
    <source>
        <strain evidence="1">LRV0_1</strain>
    </source>
</reference>